<dbReference type="InterPro" id="IPR035906">
    <property type="entry name" value="MetI-like_sf"/>
</dbReference>
<evidence type="ECO:0000256" key="5">
    <source>
        <dbReference type="ARBA" id="ARBA00022505"/>
    </source>
</evidence>
<dbReference type="NCBIfam" id="TIGR02141">
    <property type="entry name" value="modB_ABC"/>
    <property type="match status" value="1"/>
</dbReference>
<reference evidence="12" key="2">
    <citation type="submission" date="2021-09" db="EMBL/GenBank/DDBJ databases">
        <authorList>
            <person name="Gilroy R."/>
        </authorList>
    </citation>
    <scope>NUCLEOTIDE SEQUENCE</scope>
    <source>
        <strain evidence="12">1277</strain>
    </source>
</reference>
<evidence type="ECO:0000259" key="11">
    <source>
        <dbReference type="PROSITE" id="PS50928"/>
    </source>
</evidence>
<dbReference type="Proteomes" id="UP000776700">
    <property type="component" value="Unassembled WGS sequence"/>
</dbReference>
<proteinExistence type="inferred from homology"/>
<dbReference type="Gene3D" id="1.10.3720.10">
    <property type="entry name" value="MetI-like"/>
    <property type="match status" value="1"/>
</dbReference>
<dbReference type="InterPro" id="IPR000515">
    <property type="entry name" value="MetI-like"/>
</dbReference>
<dbReference type="GO" id="GO:0005886">
    <property type="term" value="C:plasma membrane"/>
    <property type="evidence" value="ECO:0007669"/>
    <property type="project" value="UniProtKB-SubCell"/>
</dbReference>
<dbReference type="Pfam" id="PF00528">
    <property type="entry name" value="BPD_transp_1"/>
    <property type="match status" value="1"/>
</dbReference>
<feature type="transmembrane region" description="Helical" evidence="9">
    <location>
        <begin position="12"/>
        <end position="33"/>
    </location>
</feature>
<feature type="transmembrane region" description="Helical" evidence="9">
    <location>
        <begin position="45"/>
        <end position="66"/>
    </location>
</feature>
<keyword evidence="4 10" id="KW-1003">Cell membrane</keyword>
<evidence type="ECO:0000256" key="9">
    <source>
        <dbReference type="RuleBase" id="RU363032"/>
    </source>
</evidence>
<sequence>MNSIIIDSAITSIKVSVISVLITFFIAIIFIYFNSYKKNKQKNIMDILILLPMFIPPSAIGYIILITLGKNSFIGFILEKYFNIRIIFTIQACIISSVIVTLPLMYQSIKTATFTINKDIINAGKLDGASDFEIFTKIVLPLCKKGIYSGILLSFARSLGEFGATILVAGNIPGKTQTLPMAMYNAIEANQTENTIIILFVILSISIFLIIIYHNLNKDRI</sequence>
<accession>A0A921SZB9</accession>
<keyword evidence="5 10" id="KW-0500">Molybdenum</keyword>
<evidence type="ECO:0000256" key="1">
    <source>
        <dbReference type="ARBA" id="ARBA00004651"/>
    </source>
</evidence>
<dbReference type="EMBL" id="DYUB01000067">
    <property type="protein sequence ID" value="HJG95830.1"/>
    <property type="molecule type" value="Genomic_DNA"/>
</dbReference>
<comment type="subcellular location">
    <subcellularLocation>
        <location evidence="1 9">Cell membrane</location>
        <topology evidence="1 9">Multi-pass membrane protein</topology>
    </subcellularLocation>
</comment>
<dbReference type="PROSITE" id="PS50928">
    <property type="entry name" value="ABC_TM1"/>
    <property type="match status" value="1"/>
</dbReference>
<feature type="transmembrane region" description="Helical" evidence="9">
    <location>
        <begin position="86"/>
        <end position="106"/>
    </location>
</feature>
<feature type="transmembrane region" description="Helical" evidence="9">
    <location>
        <begin position="196"/>
        <end position="216"/>
    </location>
</feature>
<dbReference type="GO" id="GO:0015098">
    <property type="term" value="F:molybdate ion transmembrane transporter activity"/>
    <property type="evidence" value="ECO:0007669"/>
    <property type="project" value="UniProtKB-UniRule"/>
</dbReference>
<feature type="domain" description="ABC transmembrane type-1" evidence="11">
    <location>
        <begin position="9"/>
        <end position="211"/>
    </location>
</feature>
<keyword evidence="8 9" id="KW-0472">Membrane</keyword>
<comment type="caution">
    <text evidence="10">Lacks conserved residue(s) required for the propagation of feature annotation.</text>
</comment>
<reference evidence="12" key="1">
    <citation type="journal article" date="2021" name="PeerJ">
        <title>Extensive microbial diversity within the chicken gut microbiome revealed by metagenomics and culture.</title>
        <authorList>
            <person name="Gilroy R."/>
            <person name="Ravi A."/>
            <person name="Getino M."/>
            <person name="Pursley I."/>
            <person name="Horton D.L."/>
            <person name="Alikhan N.F."/>
            <person name="Baker D."/>
            <person name="Gharbi K."/>
            <person name="Hall N."/>
            <person name="Watson M."/>
            <person name="Adriaenssens E.M."/>
            <person name="Foster-Nyarko E."/>
            <person name="Jarju S."/>
            <person name="Secka A."/>
            <person name="Antonio M."/>
            <person name="Oren A."/>
            <person name="Chaudhuri R.R."/>
            <person name="La Ragione R."/>
            <person name="Hildebrand F."/>
            <person name="Pallen M.J."/>
        </authorList>
    </citation>
    <scope>NUCLEOTIDE SEQUENCE</scope>
    <source>
        <strain evidence="12">1277</strain>
    </source>
</reference>
<evidence type="ECO:0000256" key="3">
    <source>
        <dbReference type="ARBA" id="ARBA00022448"/>
    </source>
</evidence>
<evidence type="ECO:0000256" key="7">
    <source>
        <dbReference type="ARBA" id="ARBA00022989"/>
    </source>
</evidence>
<evidence type="ECO:0000313" key="13">
    <source>
        <dbReference type="Proteomes" id="UP000776700"/>
    </source>
</evidence>
<organism evidence="12 13">
    <name type="scientific">Romboutsia timonensis</name>
    <dbReference type="NCBI Taxonomy" id="1776391"/>
    <lineage>
        <taxon>Bacteria</taxon>
        <taxon>Bacillati</taxon>
        <taxon>Bacillota</taxon>
        <taxon>Clostridia</taxon>
        <taxon>Peptostreptococcales</taxon>
        <taxon>Peptostreptococcaceae</taxon>
        <taxon>Romboutsia</taxon>
    </lineage>
</organism>
<dbReference type="SUPFAM" id="SSF161098">
    <property type="entry name" value="MetI-like"/>
    <property type="match status" value="1"/>
</dbReference>
<keyword evidence="6 9" id="KW-0812">Transmembrane</keyword>
<evidence type="ECO:0000256" key="4">
    <source>
        <dbReference type="ARBA" id="ARBA00022475"/>
    </source>
</evidence>
<comment type="similarity">
    <text evidence="2 10">Belongs to the binding-protein-dependent transport system permease family. CysTW subfamily.</text>
</comment>
<protein>
    <recommendedName>
        <fullName evidence="10">Molybdenum transport system permease</fullName>
    </recommendedName>
</protein>
<evidence type="ECO:0000256" key="8">
    <source>
        <dbReference type="ARBA" id="ARBA00023136"/>
    </source>
</evidence>
<gene>
    <name evidence="12" type="primary">modB</name>
    <name evidence="12" type="ORF">K8V90_01855</name>
</gene>
<keyword evidence="3 9" id="KW-0813">Transport</keyword>
<dbReference type="CDD" id="cd06261">
    <property type="entry name" value="TM_PBP2"/>
    <property type="match status" value="1"/>
</dbReference>
<evidence type="ECO:0000256" key="10">
    <source>
        <dbReference type="RuleBase" id="RU365097"/>
    </source>
</evidence>
<dbReference type="PANTHER" id="PTHR30183:SF3">
    <property type="entry name" value="MOLYBDENUM TRANSPORT SYSTEM PERMEASE PROTEIN MODB"/>
    <property type="match status" value="1"/>
</dbReference>
<comment type="function">
    <text evidence="10">Part of the binding-protein-dependent transport system for molybdenum; probably responsible for the translocation of the substrate across the membrane.</text>
</comment>
<evidence type="ECO:0000256" key="6">
    <source>
        <dbReference type="ARBA" id="ARBA00022692"/>
    </source>
</evidence>
<comment type="caution">
    <text evidence="12">The sequence shown here is derived from an EMBL/GenBank/DDBJ whole genome shotgun (WGS) entry which is preliminary data.</text>
</comment>
<dbReference type="InterPro" id="IPR011867">
    <property type="entry name" value="ModB_ABC"/>
</dbReference>
<evidence type="ECO:0000313" key="12">
    <source>
        <dbReference type="EMBL" id="HJG95830.1"/>
    </source>
</evidence>
<dbReference type="AlphaFoldDB" id="A0A921SZB9"/>
<keyword evidence="7 9" id="KW-1133">Transmembrane helix</keyword>
<dbReference type="PANTHER" id="PTHR30183">
    <property type="entry name" value="MOLYBDENUM TRANSPORT SYSTEM PERMEASE PROTEIN MODB"/>
    <property type="match status" value="1"/>
</dbReference>
<name>A0A921SZB9_9FIRM</name>
<evidence type="ECO:0000256" key="2">
    <source>
        <dbReference type="ARBA" id="ARBA00007069"/>
    </source>
</evidence>